<evidence type="ECO:0000256" key="2">
    <source>
        <dbReference type="ARBA" id="ARBA00022741"/>
    </source>
</evidence>
<dbReference type="Pfam" id="PF12848">
    <property type="entry name" value="ABC_tran_Xtn"/>
    <property type="match status" value="1"/>
</dbReference>
<dbReference type="InterPro" id="IPR003593">
    <property type="entry name" value="AAA+_ATPase"/>
</dbReference>
<keyword evidence="1" id="KW-0677">Repeat</keyword>
<dbReference type="Gene3D" id="1.10.287.380">
    <property type="entry name" value="Valyl-tRNA synthetase, C-terminal domain"/>
    <property type="match status" value="1"/>
</dbReference>
<keyword evidence="2" id="KW-0547">Nucleotide-binding</keyword>
<dbReference type="InterPro" id="IPR051309">
    <property type="entry name" value="ABCF_ATPase"/>
</dbReference>
<protein>
    <submittedName>
        <fullName evidence="6">ATP-binding cassette, subfamily F, member 3</fullName>
    </submittedName>
</protein>
<evidence type="ECO:0000256" key="1">
    <source>
        <dbReference type="ARBA" id="ARBA00022737"/>
    </source>
</evidence>
<dbReference type="PANTHER" id="PTHR42855">
    <property type="entry name" value="ABC TRANSPORTER ATP-BINDING SUBUNIT"/>
    <property type="match status" value="1"/>
</dbReference>
<dbReference type="STRING" id="1121476.SAMN02745751_00996"/>
<dbReference type="FunFam" id="3.40.50.300:FF:000309">
    <property type="entry name" value="ABC transporter ATP-binding protein"/>
    <property type="match status" value="1"/>
</dbReference>
<evidence type="ECO:0000313" key="6">
    <source>
        <dbReference type="EMBL" id="SHI75154.1"/>
    </source>
</evidence>
<dbReference type="SUPFAM" id="SSF52540">
    <property type="entry name" value="P-loop containing nucleoside triphosphate hydrolases"/>
    <property type="match status" value="2"/>
</dbReference>
<dbReference type="GO" id="GO:0003677">
    <property type="term" value="F:DNA binding"/>
    <property type="evidence" value="ECO:0007669"/>
    <property type="project" value="InterPro"/>
</dbReference>
<evidence type="ECO:0000256" key="4">
    <source>
        <dbReference type="SAM" id="Coils"/>
    </source>
</evidence>
<dbReference type="FunFam" id="3.40.50.300:FF:000011">
    <property type="entry name" value="Putative ABC transporter ATP-binding component"/>
    <property type="match status" value="1"/>
</dbReference>
<accession>A0A1M6DPH0</accession>
<dbReference type="Pfam" id="PF16326">
    <property type="entry name" value="ABC_tran_CTD"/>
    <property type="match status" value="1"/>
</dbReference>
<evidence type="ECO:0000259" key="5">
    <source>
        <dbReference type="PROSITE" id="PS50893"/>
    </source>
</evidence>
<dbReference type="OrthoDB" id="9801441at2"/>
<keyword evidence="3 6" id="KW-0067">ATP-binding</keyword>
<dbReference type="InterPro" id="IPR017871">
    <property type="entry name" value="ABC_transporter-like_CS"/>
</dbReference>
<dbReference type="AlphaFoldDB" id="A0A1M6DPH0"/>
<evidence type="ECO:0000313" key="7">
    <source>
        <dbReference type="Proteomes" id="UP000184052"/>
    </source>
</evidence>
<feature type="coiled-coil region" evidence="4">
    <location>
        <begin position="556"/>
        <end position="631"/>
    </location>
</feature>
<evidence type="ECO:0000256" key="3">
    <source>
        <dbReference type="ARBA" id="ARBA00022840"/>
    </source>
</evidence>
<dbReference type="PROSITE" id="PS50893">
    <property type="entry name" value="ABC_TRANSPORTER_2"/>
    <property type="match status" value="2"/>
</dbReference>
<dbReference type="GO" id="GO:0005524">
    <property type="term" value="F:ATP binding"/>
    <property type="evidence" value="ECO:0007669"/>
    <property type="project" value="UniProtKB-KW"/>
</dbReference>
<dbReference type="InterPro" id="IPR032524">
    <property type="entry name" value="ABC_tran_C"/>
</dbReference>
<dbReference type="Proteomes" id="UP000184052">
    <property type="component" value="Unassembled WGS sequence"/>
</dbReference>
<dbReference type="InterPro" id="IPR027417">
    <property type="entry name" value="P-loop_NTPase"/>
</dbReference>
<keyword evidence="7" id="KW-1185">Reference proteome</keyword>
<dbReference type="Gene3D" id="3.40.50.300">
    <property type="entry name" value="P-loop containing nucleotide triphosphate hydrolases"/>
    <property type="match status" value="2"/>
</dbReference>
<dbReference type="EMBL" id="FQZL01000006">
    <property type="protein sequence ID" value="SHI75154.1"/>
    <property type="molecule type" value="Genomic_DNA"/>
</dbReference>
<feature type="domain" description="ABC transporter" evidence="5">
    <location>
        <begin position="330"/>
        <end position="543"/>
    </location>
</feature>
<name>A0A1M6DPH0_9FIRM</name>
<reference evidence="6 7" key="1">
    <citation type="submission" date="2016-11" db="EMBL/GenBank/DDBJ databases">
        <authorList>
            <person name="Jaros S."/>
            <person name="Januszkiewicz K."/>
            <person name="Wedrychowicz H."/>
        </authorList>
    </citation>
    <scope>NUCLEOTIDE SEQUENCE [LARGE SCALE GENOMIC DNA]</scope>
    <source>
        <strain evidence="6 7">DSM 17477</strain>
    </source>
</reference>
<dbReference type="CDD" id="cd03221">
    <property type="entry name" value="ABCF_EF-3"/>
    <property type="match status" value="2"/>
</dbReference>
<sequence length="636" mass="73824">MIDITCKKLTMSYSAEKILDKIDFTINEYEKVALIGLNGSGKTTLFNILTSRLDYDNGTVFVNKSKKLGYLKQIDDFSDKDTIYSVIEEVFKHIMNLEGLLRSLEAKMSNPKDGEDVALIMEEYSAVNDEFEKLDGYSYQSRIKGVLNGLGFKHDDFSKNINKLSGGQKNRVMLAKLLLTSPDILLLDEPTNHLDIKSVEWLEKFIKDYKGTVLLISHDRYFLDSVTSKTLFLNNKHITQYNGNYSYFINKRSEELELQRKKYIIQEKEIQRQKEIIAKFLSNGRDKKVKQAKSREKMLQNIQRVEKPEEENNKISIRFTPGLESGNDVLFVNNLSKSFDDEKVFENIDFNIYKGDKIGLIGPNGVGKSTLVKIITGQLSSDSGEYNFGHNVNIGYFDQELSGLNPDNSVLDEIWDEYPRLKVHEVRGYLARFNFFNDDLFKTIDNLSGGEKSRLSLLKLMLSNTNFIVMDEPTNHLDIDSKDVLEKTISDYTGTILVISHDRYFLNKIVTKIFDMDSMGITEYLGDYDYYYYKKNMLNMEEEPENRITKTELKNNAKKEREIIRERQRLKKKIEEIEASIVKLEEEISELEGKLCLPEVYNDHIKAKEVNDNLENLKSQLEDEYYQWEECQNSIP</sequence>
<dbReference type="GO" id="GO:0016887">
    <property type="term" value="F:ATP hydrolysis activity"/>
    <property type="evidence" value="ECO:0007669"/>
    <property type="project" value="InterPro"/>
</dbReference>
<dbReference type="InterPro" id="IPR037118">
    <property type="entry name" value="Val-tRNA_synth_C_sf"/>
</dbReference>
<organism evidence="6 7">
    <name type="scientific">Dethiosulfatibacter aminovorans DSM 17477</name>
    <dbReference type="NCBI Taxonomy" id="1121476"/>
    <lineage>
        <taxon>Bacteria</taxon>
        <taxon>Bacillati</taxon>
        <taxon>Bacillota</taxon>
        <taxon>Tissierellia</taxon>
        <taxon>Dethiosulfatibacter</taxon>
    </lineage>
</organism>
<feature type="domain" description="ABC transporter" evidence="5">
    <location>
        <begin position="4"/>
        <end position="260"/>
    </location>
</feature>
<keyword evidence="4" id="KW-0175">Coiled coil</keyword>
<dbReference type="RefSeq" id="WP_073048044.1">
    <property type="nucleotide sequence ID" value="NZ_FQZL01000006.1"/>
</dbReference>
<dbReference type="SMART" id="SM00382">
    <property type="entry name" value="AAA"/>
    <property type="match status" value="2"/>
</dbReference>
<proteinExistence type="predicted"/>
<dbReference type="InterPro" id="IPR032781">
    <property type="entry name" value="ABC_tran_Xtn"/>
</dbReference>
<gene>
    <name evidence="6" type="ORF">SAMN02745751_00996</name>
</gene>
<dbReference type="Pfam" id="PF00005">
    <property type="entry name" value="ABC_tran"/>
    <property type="match status" value="2"/>
</dbReference>
<dbReference type="InterPro" id="IPR003439">
    <property type="entry name" value="ABC_transporter-like_ATP-bd"/>
</dbReference>
<dbReference type="PROSITE" id="PS00211">
    <property type="entry name" value="ABC_TRANSPORTER_1"/>
    <property type="match status" value="2"/>
</dbReference>
<dbReference type="PANTHER" id="PTHR42855:SF2">
    <property type="entry name" value="DRUG RESISTANCE ABC TRANSPORTER,ATP-BINDING PROTEIN"/>
    <property type="match status" value="1"/>
</dbReference>